<reference evidence="2 3" key="1">
    <citation type="submission" date="2019-03" db="EMBL/GenBank/DDBJ databases">
        <title>Genomic Encyclopedia of Type Strains, Phase IV (KMG-IV): sequencing the most valuable type-strain genomes for metagenomic binning, comparative biology and taxonomic classification.</title>
        <authorList>
            <person name="Goeker M."/>
        </authorList>
    </citation>
    <scope>NUCLEOTIDE SEQUENCE [LARGE SCALE GENOMIC DNA]</scope>
    <source>
        <strain evidence="2 3">DSM 11603</strain>
    </source>
</reference>
<accession>A0A4R6YHP8</accession>
<protein>
    <submittedName>
        <fullName evidence="2">Uncharacterized protein</fullName>
    </submittedName>
</protein>
<comment type="caution">
    <text evidence="2">The sequence shown here is derived from an EMBL/GenBank/DDBJ whole genome shotgun (WGS) entry which is preliminary data.</text>
</comment>
<proteinExistence type="predicted"/>
<evidence type="ECO:0000313" key="3">
    <source>
        <dbReference type="Proteomes" id="UP000294958"/>
    </source>
</evidence>
<name>A0A4R6YHP8_9HYPH</name>
<keyword evidence="3" id="KW-1185">Reference proteome</keyword>
<dbReference type="Proteomes" id="UP000294958">
    <property type="component" value="Unassembled WGS sequence"/>
</dbReference>
<organism evidence="2 3">
    <name type="scientific">Aquamicrobium defluvii</name>
    <dbReference type="NCBI Taxonomy" id="69279"/>
    <lineage>
        <taxon>Bacteria</taxon>
        <taxon>Pseudomonadati</taxon>
        <taxon>Pseudomonadota</taxon>
        <taxon>Alphaproteobacteria</taxon>
        <taxon>Hyphomicrobiales</taxon>
        <taxon>Phyllobacteriaceae</taxon>
        <taxon>Aquamicrobium</taxon>
    </lineage>
</organism>
<feature type="region of interest" description="Disordered" evidence="1">
    <location>
        <begin position="1"/>
        <end position="52"/>
    </location>
</feature>
<evidence type="ECO:0000313" key="2">
    <source>
        <dbReference type="EMBL" id="TDR36243.1"/>
    </source>
</evidence>
<dbReference type="AlphaFoldDB" id="A0A4R6YHP8"/>
<dbReference type="EMBL" id="SNZF01000006">
    <property type="protein sequence ID" value="TDR36243.1"/>
    <property type="molecule type" value="Genomic_DNA"/>
</dbReference>
<gene>
    <name evidence="2" type="ORF">DES43_106142</name>
</gene>
<evidence type="ECO:0000256" key="1">
    <source>
        <dbReference type="SAM" id="MobiDB-lite"/>
    </source>
</evidence>
<sequence>MVPVHSSALFTSCPGRNAFEKPGENKGGGRSGLKPCAARESGAPGIAWGGRP</sequence>